<evidence type="ECO:0000313" key="16">
    <source>
        <dbReference type="Proteomes" id="UP000000759"/>
    </source>
</evidence>
<feature type="region of interest" description="Disordered" evidence="12">
    <location>
        <begin position="83"/>
        <end position="111"/>
    </location>
</feature>
<evidence type="ECO:0000256" key="11">
    <source>
        <dbReference type="ARBA" id="ARBA00023136"/>
    </source>
</evidence>
<dbReference type="GeneID" id="7195497"/>
<keyword evidence="10 13" id="KW-1133">Transmembrane helix</keyword>
<evidence type="ECO:0000256" key="4">
    <source>
        <dbReference type="ARBA" id="ARBA00012557"/>
    </source>
</evidence>
<dbReference type="PANTHER" id="PTHR23033">
    <property type="entry name" value="BETA1,3-GALACTOSYLTRANSFERASE"/>
    <property type="match status" value="1"/>
</dbReference>
<evidence type="ECO:0000256" key="13">
    <source>
        <dbReference type="SAM" id="Phobius"/>
    </source>
</evidence>
<dbReference type="EC" id="2.4.1.122" evidence="4"/>
<dbReference type="GO" id="GO:0000166">
    <property type="term" value="F:nucleotide binding"/>
    <property type="evidence" value="ECO:0007669"/>
    <property type="project" value="UniProtKB-KW"/>
</dbReference>
<dbReference type="Pfam" id="PF02434">
    <property type="entry name" value="Fringe"/>
    <property type="match status" value="1"/>
</dbReference>
<keyword evidence="8" id="KW-0547">Nucleotide-binding</keyword>
<evidence type="ECO:0000256" key="3">
    <source>
        <dbReference type="ARBA" id="ARBA00006462"/>
    </source>
</evidence>
<keyword evidence="16" id="KW-1185">Reference proteome</keyword>
<accession>B7GA95</accession>
<evidence type="ECO:0000313" key="15">
    <source>
        <dbReference type="EMBL" id="EEC44702.1"/>
    </source>
</evidence>
<dbReference type="eggNOG" id="KOG2246">
    <property type="taxonomic scope" value="Eukaryota"/>
</dbReference>
<dbReference type="GO" id="GO:0016020">
    <property type="term" value="C:membrane"/>
    <property type="evidence" value="ECO:0007669"/>
    <property type="project" value="UniProtKB-SubCell"/>
</dbReference>
<comment type="similarity">
    <text evidence="3">Belongs to the glycosyltransferase 31 family. Beta3-Gal-T subfamily.</text>
</comment>
<dbReference type="STRING" id="556484.B7GA95"/>
<dbReference type="OrthoDB" id="414175at2759"/>
<comment type="pathway">
    <text evidence="2">Protein modification; protein glycosylation.</text>
</comment>
<gene>
    <name evidence="15" type="ORF">PHATRDRAFT_40023</name>
</gene>
<dbReference type="InterPro" id="IPR003378">
    <property type="entry name" value="Fringe-like_glycosylTrfase"/>
</dbReference>
<proteinExistence type="inferred from homology"/>
<name>B7GA95_PHATC</name>
<evidence type="ECO:0000256" key="8">
    <source>
        <dbReference type="ARBA" id="ARBA00022741"/>
    </source>
</evidence>
<keyword evidence="11 13" id="KW-0472">Membrane</keyword>
<sequence>MTQMKAGAIASRRRRHRAPSFLVPLLGGLVTYSLHINSSFSFTWQHNADSQEFSMQLATVNSTAAKQLQSAQIHNITRSGLQYGTATGQNHSRHSKTAESPFQSLQTSLESQRLTPIATSSTVRGNRSVTDLPYADARDEDGSWGYIADATQVRSRVLALLPSNHTLHNNVTSFIPMTESEQEEICQKPPGSGPEQELGWKLMQRVVVNAPEPSHCRHNLQSSSPKSLQAVIVTNSSSISVSHHTETAAPKILCVVYTYDAHHDRVAAIGDTWGWRCDGFLAASNRTVPELGAVDLPHVGPEAYGNMWQKTRSILAYVHEHYIAEYDYVHVAGDDTYVIVENLRNYLEFTVEAKHGRGKVPLYLGQRVFSGGGYTFVGGGPGYILNRLALQRFIKEALSACLANQQEAAEDRSLGYCFKTLEITTEDTADAFHRQRFHGVDPYFLATKNPQKGFWKRLYKFWAREHGYKWGIGLVSPQTVTFHLIKSPIWMKRMHAMLYHACPTGTAMGDLLPRPTKLANIS</sequence>
<dbReference type="InterPro" id="IPR026050">
    <property type="entry name" value="C1GALT1/C1GALT1_chp1"/>
</dbReference>
<dbReference type="InParanoid" id="B7GA95"/>
<evidence type="ECO:0000256" key="1">
    <source>
        <dbReference type="ARBA" id="ARBA00004606"/>
    </source>
</evidence>
<dbReference type="AlphaFoldDB" id="B7GA95"/>
<reference evidence="15 16" key="1">
    <citation type="journal article" date="2008" name="Nature">
        <title>The Phaeodactylum genome reveals the evolutionary history of diatom genomes.</title>
        <authorList>
            <person name="Bowler C."/>
            <person name="Allen A.E."/>
            <person name="Badger J.H."/>
            <person name="Grimwood J."/>
            <person name="Jabbari K."/>
            <person name="Kuo A."/>
            <person name="Maheswari U."/>
            <person name="Martens C."/>
            <person name="Maumus F."/>
            <person name="Otillar R.P."/>
            <person name="Rayko E."/>
            <person name="Salamov A."/>
            <person name="Vandepoele K."/>
            <person name="Beszteri B."/>
            <person name="Gruber A."/>
            <person name="Heijde M."/>
            <person name="Katinka M."/>
            <person name="Mock T."/>
            <person name="Valentin K."/>
            <person name="Verret F."/>
            <person name="Berges J.A."/>
            <person name="Brownlee C."/>
            <person name="Cadoret J.P."/>
            <person name="Chiovitti A."/>
            <person name="Choi C.J."/>
            <person name="Coesel S."/>
            <person name="De Martino A."/>
            <person name="Detter J.C."/>
            <person name="Durkin C."/>
            <person name="Falciatore A."/>
            <person name="Fournet J."/>
            <person name="Haruta M."/>
            <person name="Huysman M.J."/>
            <person name="Jenkins B.D."/>
            <person name="Jiroutova K."/>
            <person name="Jorgensen R.E."/>
            <person name="Joubert Y."/>
            <person name="Kaplan A."/>
            <person name="Kroger N."/>
            <person name="Kroth P.G."/>
            <person name="La Roche J."/>
            <person name="Lindquist E."/>
            <person name="Lommer M."/>
            <person name="Martin-Jezequel V."/>
            <person name="Lopez P.J."/>
            <person name="Lucas S."/>
            <person name="Mangogna M."/>
            <person name="McGinnis K."/>
            <person name="Medlin L.K."/>
            <person name="Montsant A."/>
            <person name="Oudot-Le Secq M.P."/>
            <person name="Napoli C."/>
            <person name="Obornik M."/>
            <person name="Parker M.S."/>
            <person name="Petit J.L."/>
            <person name="Porcel B.M."/>
            <person name="Poulsen N."/>
            <person name="Robison M."/>
            <person name="Rychlewski L."/>
            <person name="Rynearson T.A."/>
            <person name="Schmutz J."/>
            <person name="Shapiro H."/>
            <person name="Siaut M."/>
            <person name="Stanley M."/>
            <person name="Sussman M.R."/>
            <person name="Taylor A.R."/>
            <person name="Vardi A."/>
            <person name="von Dassow P."/>
            <person name="Vyverman W."/>
            <person name="Willis A."/>
            <person name="Wyrwicz L.S."/>
            <person name="Rokhsar D.S."/>
            <person name="Weissenbach J."/>
            <person name="Armbrust E.V."/>
            <person name="Green B.R."/>
            <person name="Van de Peer Y."/>
            <person name="Grigoriev I.V."/>
        </authorList>
    </citation>
    <scope>NUCLEOTIDE SEQUENCE [LARGE SCALE GENOMIC DNA]</scope>
    <source>
        <strain evidence="15 16">CCAP 1055/1</strain>
    </source>
</reference>
<evidence type="ECO:0000256" key="5">
    <source>
        <dbReference type="ARBA" id="ARBA00022676"/>
    </source>
</evidence>
<evidence type="ECO:0000256" key="6">
    <source>
        <dbReference type="ARBA" id="ARBA00022679"/>
    </source>
</evidence>
<dbReference type="PaxDb" id="2850-Phatr40023"/>
<evidence type="ECO:0000256" key="10">
    <source>
        <dbReference type="ARBA" id="ARBA00022989"/>
    </source>
</evidence>
<reference evidence="16" key="2">
    <citation type="submission" date="2008-08" db="EMBL/GenBank/DDBJ databases">
        <authorList>
            <consortium name="Diatom Consortium"/>
            <person name="Grigoriev I."/>
            <person name="Grimwood J."/>
            <person name="Kuo A."/>
            <person name="Otillar R.P."/>
            <person name="Salamov A."/>
            <person name="Detter J.C."/>
            <person name="Lindquist E."/>
            <person name="Shapiro H."/>
            <person name="Lucas S."/>
            <person name="Glavina del Rio T."/>
            <person name="Pitluck S."/>
            <person name="Rokhsar D."/>
            <person name="Bowler C."/>
        </authorList>
    </citation>
    <scope>GENOME REANNOTATION</scope>
    <source>
        <strain evidence="16">CCAP 1055/1</strain>
    </source>
</reference>
<dbReference type="RefSeq" id="XP_002184033.1">
    <property type="nucleotide sequence ID" value="XM_002183997.1"/>
</dbReference>
<evidence type="ECO:0000256" key="9">
    <source>
        <dbReference type="ARBA" id="ARBA00022968"/>
    </source>
</evidence>
<feature type="compositionally biased region" description="Polar residues" evidence="12">
    <location>
        <begin position="98"/>
        <end position="111"/>
    </location>
</feature>
<evidence type="ECO:0000256" key="12">
    <source>
        <dbReference type="SAM" id="MobiDB-lite"/>
    </source>
</evidence>
<keyword evidence="5" id="KW-0328">Glycosyltransferase</keyword>
<dbReference type="KEGG" id="pti:PHATRDRAFT_40023"/>
<keyword evidence="6" id="KW-0808">Transferase</keyword>
<protein>
    <recommendedName>
        <fullName evidence="4">N-acetylgalactosaminide beta-1,3-galactosyltransferase</fullName>
        <ecNumber evidence="4">2.4.1.122</ecNumber>
    </recommendedName>
</protein>
<dbReference type="EMBL" id="CM000623">
    <property type="protein sequence ID" value="EEC44702.1"/>
    <property type="molecule type" value="Genomic_DNA"/>
</dbReference>
<evidence type="ECO:0000256" key="7">
    <source>
        <dbReference type="ARBA" id="ARBA00022692"/>
    </source>
</evidence>
<evidence type="ECO:0000256" key="2">
    <source>
        <dbReference type="ARBA" id="ARBA00004922"/>
    </source>
</evidence>
<feature type="domain" description="Fringe-like glycosyltransferase" evidence="14">
    <location>
        <begin position="258"/>
        <end position="436"/>
    </location>
</feature>
<comment type="subcellular location">
    <subcellularLocation>
        <location evidence="1">Membrane</location>
        <topology evidence="1">Single-pass type II membrane protein</topology>
    </subcellularLocation>
</comment>
<dbReference type="Proteomes" id="UP000000759">
    <property type="component" value="Chromosome 21"/>
</dbReference>
<dbReference type="PANTHER" id="PTHR23033:SF14">
    <property type="entry name" value="GLYCOPROTEIN-N-ACETYLGALACTOSAMINE 3-BETA-GALACTOSYLTRANSFERASE 1-RELATED"/>
    <property type="match status" value="1"/>
</dbReference>
<feature type="transmembrane region" description="Helical" evidence="13">
    <location>
        <begin position="21"/>
        <end position="44"/>
    </location>
</feature>
<keyword evidence="9" id="KW-0735">Signal-anchor</keyword>
<keyword evidence="7 13" id="KW-0812">Transmembrane</keyword>
<organism evidence="15 16">
    <name type="scientific">Phaeodactylum tricornutum (strain CCAP 1055/1)</name>
    <dbReference type="NCBI Taxonomy" id="556484"/>
    <lineage>
        <taxon>Eukaryota</taxon>
        <taxon>Sar</taxon>
        <taxon>Stramenopiles</taxon>
        <taxon>Ochrophyta</taxon>
        <taxon>Bacillariophyta</taxon>
        <taxon>Bacillariophyceae</taxon>
        <taxon>Bacillariophycidae</taxon>
        <taxon>Naviculales</taxon>
        <taxon>Phaeodactylaceae</taxon>
        <taxon>Phaeodactylum</taxon>
    </lineage>
</organism>
<dbReference type="Gene3D" id="3.90.550.50">
    <property type="match status" value="1"/>
</dbReference>
<dbReference type="GO" id="GO:0016263">
    <property type="term" value="F:glycoprotein-N-acetylgalactosamine 3-beta-galactosyltransferase activity"/>
    <property type="evidence" value="ECO:0007669"/>
    <property type="project" value="UniProtKB-EC"/>
</dbReference>
<evidence type="ECO:0000259" key="14">
    <source>
        <dbReference type="Pfam" id="PF02434"/>
    </source>
</evidence>